<organism evidence="3">
    <name type="scientific">Fagus sylvatica</name>
    <name type="common">Beechnut</name>
    <dbReference type="NCBI Taxonomy" id="28930"/>
    <lineage>
        <taxon>Eukaryota</taxon>
        <taxon>Viridiplantae</taxon>
        <taxon>Streptophyta</taxon>
        <taxon>Embryophyta</taxon>
        <taxon>Tracheophyta</taxon>
        <taxon>Spermatophyta</taxon>
        <taxon>Magnoliopsida</taxon>
        <taxon>eudicotyledons</taxon>
        <taxon>Gunneridae</taxon>
        <taxon>Pentapetalae</taxon>
        <taxon>rosids</taxon>
        <taxon>fabids</taxon>
        <taxon>Fagales</taxon>
        <taxon>Fagaceae</taxon>
        <taxon>Fagus</taxon>
    </lineage>
</organism>
<protein>
    <submittedName>
        <fullName evidence="3">Uncharacterized protein</fullName>
    </submittedName>
</protein>
<gene>
    <name evidence="3" type="ORF">FSB_LOCUS61409</name>
</gene>
<dbReference type="EMBL" id="OIVN01006459">
    <property type="protein sequence ID" value="SPD33527.1"/>
    <property type="molecule type" value="Genomic_DNA"/>
</dbReference>
<feature type="region of interest" description="Disordered" evidence="2">
    <location>
        <begin position="137"/>
        <end position="198"/>
    </location>
</feature>
<feature type="coiled-coil region" evidence="1">
    <location>
        <begin position="20"/>
        <end position="89"/>
    </location>
</feature>
<evidence type="ECO:0000313" key="3">
    <source>
        <dbReference type="EMBL" id="SPD33527.1"/>
    </source>
</evidence>
<dbReference type="AlphaFoldDB" id="A0A2N9J834"/>
<keyword evidence="1" id="KW-0175">Coiled coil</keyword>
<sequence length="198" mass="22669">MEASVFWKTEALQNKDAEQAKSLAEVMESATSNYKSLEEEHFKNLNIMKETEERTRNEAAKRIQMEEKMAQLKEKMRKLETECIQSIGEAREDGKEEVMEEVKAQFQMVYNSGFKDGWKSALNKAEVPDASDLFLRDNTPLPYPDTRLKDTDTTKLERRMKTKRKTGRRKENKTTALMGTSAEHTSGGVVAPETNPNP</sequence>
<proteinExistence type="predicted"/>
<evidence type="ECO:0000256" key="1">
    <source>
        <dbReference type="SAM" id="Coils"/>
    </source>
</evidence>
<feature type="compositionally biased region" description="Basic and acidic residues" evidence="2">
    <location>
        <begin position="146"/>
        <end position="159"/>
    </location>
</feature>
<reference evidence="3" key="1">
    <citation type="submission" date="2018-02" db="EMBL/GenBank/DDBJ databases">
        <authorList>
            <person name="Cohen D.B."/>
            <person name="Kent A.D."/>
        </authorList>
    </citation>
    <scope>NUCLEOTIDE SEQUENCE</scope>
</reference>
<evidence type="ECO:0000256" key="2">
    <source>
        <dbReference type="SAM" id="MobiDB-lite"/>
    </source>
</evidence>
<name>A0A2N9J834_FAGSY</name>
<accession>A0A2N9J834</accession>
<feature type="compositionally biased region" description="Basic residues" evidence="2">
    <location>
        <begin position="160"/>
        <end position="171"/>
    </location>
</feature>